<evidence type="ECO:0000256" key="1">
    <source>
        <dbReference type="ARBA" id="ARBA00023002"/>
    </source>
</evidence>
<proteinExistence type="predicted"/>
<evidence type="ECO:0000259" key="2">
    <source>
        <dbReference type="Pfam" id="PF01266"/>
    </source>
</evidence>
<protein>
    <submittedName>
        <fullName evidence="3">FAD-dependent oxidoreductase</fullName>
    </submittedName>
</protein>
<dbReference type="EMBL" id="CP012678">
    <property type="protein sequence ID" value="ALF60564.1"/>
    <property type="molecule type" value="Genomic_DNA"/>
</dbReference>
<dbReference type="PANTHER" id="PTHR13847">
    <property type="entry name" value="SARCOSINE DEHYDROGENASE-RELATED"/>
    <property type="match status" value="1"/>
</dbReference>
<accession>A0A0M4U852</accession>
<evidence type="ECO:0000313" key="4">
    <source>
        <dbReference type="Proteomes" id="UP000059847"/>
    </source>
</evidence>
<dbReference type="OrthoDB" id="311718at2"/>
<dbReference type="PRINTS" id="PR00420">
    <property type="entry name" value="RNGMNOXGNASE"/>
</dbReference>
<reference evidence="3 4" key="1">
    <citation type="submission" date="2015-09" db="EMBL/GenBank/DDBJ databases">
        <title>Complete genome of Psychrobacter urativorans R10.10B.</title>
        <authorList>
            <person name="See-Too W.S."/>
            <person name="Chan K.G."/>
        </authorList>
    </citation>
    <scope>NUCLEOTIDE SEQUENCE [LARGE SCALE GENOMIC DNA]</scope>
    <source>
        <strain evidence="3 4">R10.10B</strain>
    </source>
</reference>
<keyword evidence="4" id="KW-1185">Reference proteome</keyword>
<name>A0A0M4U852_9GAMM</name>
<dbReference type="GO" id="GO:0005737">
    <property type="term" value="C:cytoplasm"/>
    <property type="evidence" value="ECO:0007669"/>
    <property type="project" value="TreeGrafter"/>
</dbReference>
<dbReference type="InterPro" id="IPR036188">
    <property type="entry name" value="FAD/NAD-bd_sf"/>
</dbReference>
<dbReference type="AlphaFoldDB" id="A0A0M4U852"/>
<organism evidence="3 4">
    <name type="scientific">Psychrobacter urativorans</name>
    <dbReference type="NCBI Taxonomy" id="45610"/>
    <lineage>
        <taxon>Bacteria</taxon>
        <taxon>Pseudomonadati</taxon>
        <taxon>Pseudomonadota</taxon>
        <taxon>Gammaproteobacteria</taxon>
        <taxon>Moraxellales</taxon>
        <taxon>Moraxellaceae</taxon>
        <taxon>Psychrobacter</taxon>
    </lineage>
</organism>
<dbReference type="Gene3D" id="3.30.9.10">
    <property type="entry name" value="D-Amino Acid Oxidase, subunit A, domain 2"/>
    <property type="match status" value="1"/>
</dbReference>
<dbReference type="GO" id="GO:0016491">
    <property type="term" value="F:oxidoreductase activity"/>
    <property type="evidence" value="ECO:0007669"/>
    <property type="project" value="UniProtKB-KW"/>
</dbReference>
<dbReference type="SUPFAM" id="SSF51905">
    <property type="entry name" value="FAD/NAD(P)-binding domain"/>
    <property type="match status" value="1"/>
</dbReference>
<feature type="domain" description="FAD dependent oxidoreductase" evidence="2">
    <location>
        <begin position="29"/>
        <end position="379"/>
    </location>
</feature>
<dbReference type="PANTHER" id="PTHR13847:SF275">
    <property type="entry name" value="GAMMA-GLUTAMYLPUTRESCINE OXIDOREDUCTASE"/>
    <property type="match status" value="1"/>
</dbReference>
<keyword evidence="1" id="KW-0560">Oxidoreductase</keyword>
<dbReference type="InterPro" id="IPR006076">
    <property type="entry name" value="FAD-dep_OxRdtase"/>
</dbReference>
<dbReference type="Gene3D" id="3.50.50.60">
    <property type="entry name" value="FAD/NAD(P)-binding domain"/>
    <property type="match status" value="1"/>
</dbReference>
<sequence>MLQEQCLWNVTAPKIHHYDALTQDTQTSVCIIGGGYTGLSAAIHLAEKGVKVIVLESQTIGGGGSGKSVGLVNAGTWARPDDLNVALGETEGERLTEALGEAPSLVFDLIKRYGIDAQATQTGNLHMAHNAKGEADVDIRYEQLSRRGVNVEVLTGSRCHEYTGTTSINKALLDHRTGTINPLAYVNGLAEVAAKLGVTIHEHSAVHSLEKENSHWYVRTADANVKAERVIIATNAYTEGEWTEVTKTFYQVFYYQIASEPLSGELADRILPYRNGAWDTRLALSSFRRDKDDRLLLGTVGGRNCKPKEFYQSWANYVQKSYYPYLPAFNWQYEWYGKFGFTQDHIFRVLEPDEGILTATAYNGRGITTGTLMGKCFADYILTGDRASIPLPFKTIEESKIPLSGMKSGFTELGISLYHMGQCLKIIR</sequence>
<gene>
    <name evidence="3" type="ORF">AOC03_11350</name>
</gene>
<dbReference type="RefSeq" id="WP_062536098.1">
    <property type="nucleotide sequence ID" value="NZ_CP012678.1"/>
</dbReference>
<dbReference type="Pfam" id="PF01266">
    <property type="entry name" value="DAO"/>
    <property type="match status" value="1"/>
</dbReference>
<dbReference type="KEGG" id="pur:AOC03_11350"/>
<dbReference type="STRING" id="45610.AOC03_11350"/>
<evidence type="ECO:0000313" key="3">
    <source>
        <dbReference type="EMBL" id="ALF60564.1"/>
    </source>
</evidence>
<dbReference type="Proteomes" id="UP000059847">
    <property type="component" value="Chromosome"/>
</dbReference>